<dbReference type="Proteomes" id="UP000185696">
    <property type="component" value="Unassembled WGS sequence"/>
</dbReference>
<evidence type="ECO:0000313" key="2">
    <source>
        <dbReference type="EMBL" id="OLF13796.1"/>
    </source>
</evidence>
<dbReference type="OrthoDB" id="4935320at2"/>
<comment type="caution">
    <text evidence="2">The sequence shown here is derived from an EMBL/GenBank/DDBJ whole genome shotgun (WGS) entry which is preliminary data.</text>
</comment>
<keyword evidence="1" id="KW-1133">Transmembrane helix</keyword>
<keyword evidence="1" id="KW-0812">Transmembrane</keyword>
<feature type="transmembrane region" description="Helical" evidence="1">
    <location>
        <begin position="9"/>
        <end position="29"/>
    </location>
</feature>
<protein>
    <recommendedName>
        <fullName evidence="4">PAP2 superfamily protein</fullName>
    </recommendedName>
</protein>
<organism evidence="2 3">
    <name type="scientific">Actinophytocola xinjiangensis</name>
    <dbReference type="NCBI Taxonomy" id="485602"/>
    <lineage>
        <taxon>Bacteria</taxon>
        <taxon>Bacillati</taxon>
        <taxon>Actinomycetota</taxon>
        <taxon>Actinomycetes</taxon>
        <taxon>Pseudonocardiales</taxon>
        <taxon>Pseudonocardiaceae</taxon>
    </lineage>
</organism>
<feature type="transmembrane region" description="Helical" evidence="1">
    <location>
        <begin position="138"/>
        <end position="160"/>
    </location>
</feature>
<dbReference type="InterPro" id="IPR036938">
    <property type="entry name" value="PAP2/HPO_sf"/>
</dbReference>
<dbReference type="AlphaFoldDB" id="A0A7Z1B166"/>
<proteinExistence type="predicted"/>
<dbReference type="EMBL" id="MSIF01000001">
    <property type="protein sequence ID" value="OLF13796.1"/>
    <property type="molecule type" value="Genomic_DNA"/>
</dbReference>
<keyword evidence="3" id="KW-1185">Reference proteome</keyword>
<feature type="transmembrane region" description="Helical" evidence="1">
    <location>
        <begin position="35"/>
        <end position="59"/>
    </location>
</feature>
<dbReference type="Gene3D" id="1.20.144.10">
    <property type="entry name" value="Phosphatidic acid phosphatase type 2/haloperoxidase"/>
    <property type="match status" value="1"/>
</dbReference>
<accession>A0A7Z1B166</accession>
<sequence>MDPSRLARIVTEALSPAVVVILLPLAVAWHATGGALGATVGWSVLVAVFYSVVPMAFLVHGARRGRWDGHWVRDREQRTFPLLMCLVSALVGMGVMLLFDAPEAVVALAWAMICTLVACLVITRWWKISVHAAVAGGAAAMVVFLYGPWLLLLVPLVALVCWSRVEVTDHTVGQVLAGALLGPLVGGAIFLALS</sequence>
<dbReference type="SUPFAM" id="SSF48317">
    <property type="entry name" value="Acid phosphatase/Vanadium-dependent haloperoxidase"/>
    <property type="match status" value="1"/>
</dbReference>
<gene>
    <name evidence="2" type="ORF">BLA60_00940</name>
</gene>
<feature type="transmembrane region" description="Helical" evidence="1">
    <location>
        <begin position="105"/>
        <end position="126"/>
    </location>
</feature>
<dbReference type="RefSeq" id="WP_075130744.1">
    <property type="nucleotide sequence ID" value="NZ_MSIF01000001.1"/>
</dbReference>
<keyword evidence="1" id="KW-0472">Membrane</keyword>
<name>A0A7Z1B166_9PSEU</name>
<evidence type="ECO:0000313" key="3">
    <source>
        <dbReference type="Proteomes" id="UP000185696"/>
    </source>
</evidence>
<reference evidence="2 3" key="1">
    <citation type="submission" date="2016-12" db="EMBL/GenBank/DDBJ databases">
        <title>The draft genome sequence of Actinophytocola xinjiangensis.</title>
        <authorList>
            <person name="Wang W."/>
            <person name="Yuan L."/>
        </authorList>
    </citation>
    <scope>NUCLEOTIDE SEQUENCE [LARGE SCALE GENOMIC DNA]</scope>
    <source>
        <strain evidence="2 3">CGMCC 4.4663</strain>
    </source>
</reference>
<evidence type="ECO:0008006" key="4">
    <source>
        <dbReference type="Google" id="ProtNLM"/>
    </source>
</evidence>
<evidence type="ECO:0000256" key="1">
    <source>
        <dbReference type="SAM" id="Phobius"/>
    </source>
</evidence>
<feature type="transmembrane region" description="Helical" evidence="1">
    <location>
        <begin position="80"/>
        <end position="99"/>
    </location>
</feature>
<feature type="transmembrane region" description="Helical" evidence="1">
    <location>
        <begin position="172"/>
        <end position="193"/>
    </location>
</feature>